<evidence type="ECO:0000256" key="8">
    <source>
        <dbReference type="SAM" id="MobiDB-lite"/>
    </source>
</evidence>
<protein>
    <submittedName>
        <fullName evidence="10">Zinc finger and BTB domain-containing protein 49</fullName>
    </submittedName>
</protein>
<evidence type="ECO:0000259" key="9">
    <source>
        <dbReference type="PROSITE" id="PS50157"/>
    </source>
</evidence>
<keyword evidence="6" id="KW-0539">Nucleus</keyword>
<keyword evidence="4 7" id="KW-0863">Zinc-finger</keyword>
<evidence type="ECO:0000256" key="3">
    <source>
        <dbReference type="ARBA" id="ARBA00022737"/>
    </source>
</evidence>
<feature type="compositionally biased region" description="Low complexity" evidence="8">
    <location>
        <begin position="30"/>
        <end position="40"/>
    </location>
</feature>
<dbReference type="FunFam" id="3.30.160.60:FF:000515">
    <property type="entry name" value="early growth response protein 4"/>
    <property type="match status" value="1"/>
</dbReference>
<dbReference type="GO" id="GO:0005634">
    <property type="term" value="C:nucleus"/>
    <property type="evidence" value="ECO:0007669"/>
    <property type="project" value="UniProtKB-SubCell"/>
</dbReference>
<dbReference type="Pfam" id="PF00096">
    <property type="entry name" value="zf-C2H2"/>
    <property type="match status" value="2"/>
</dbReference>
<feature type="region of interest" description="Disordered" evidence="8">
    <location>
        <begin position="380"/>
        <end position="461"/>
    </location>
</feature>
<evidence type="ECO:0000256" key="5">
    <source>
        <dbReference type="ARBA" id="ARBA00022833"/>
    </source>
</evidence>
<feature type="compositionally biased region" description="Polar residues" evidence="8">
    <location>
        <begin position="431"/>
        <end position="452"/>
    </location>
</feature>
<dbReference type="SUPFAM" id="SSF57667">
    <property type="entry name" value="beta-beta-alpha zinc fingers"/>
    <property type="match status" value="2"/>
</dbReference>
<keyword evidence="3" id="KW-0677">Repeat</keyword>
<reference evidence="10 11" key="1">
    <citation type="journal article" date="2017" name="Nat. Ecol. Evol.">
        <title>Scallop genome provides insights into evolution of bilaterian karyotype and development.</title>
        <authorList>
            <person name="Wang S."/>
            <person name="Zhang J."/>
            <person name="Jiao W."/>
            <person name="Li J."/>
            <person name="Xun X."/>
            <person name="Sun Y."/>
            <person name="Guo X."/>
            <person name="Huan P."/>
            <person name="Dong B."/>
            <person name="Zhang L."/>
            <person name="Hu X."/>
            <person name="Sun X."/>
            <person name="Wang J."/>
            <person name="Zhao C."/>
            <person name="Wang Y."/>
            <person name="Wang D."/>
            <person name="Huang X."/>
            <person name="Wang R."/>
            <person name="Lv J."/>
            <person name="Li Y."/>
            <person name="Zhang Z."/>
            <person name="Liu B."/>
            <person name="Lu W."/>
            <person name="Hui Y."/>
            <person name="Liang J."/>
            <person name="Zhou Z."/>
            <person name="Hou R."/>
            <person name="Li X."/>
            <person name="Liu Y."/>
            <person name="Li H."/>
            <person name="Ning X."/>
            <person name="Lin Y."/>
            <person name="Zhao L."/>
            <person name="Xing Q."/>
            <person name="Dou J."/>
            <person name="Li Y."/>
            <person name="Mao J."/>
            <person name="Guo H."/>
            <person name="Dou H."/>
            <person name="Li T."/>
            <person name="Mu C."/>
            <person name="Jiang W."/>
            <person name="Fu Q."/>
            <person name="Fu X."/>
            <person name="Miao Y."/>
            <person name="Liu J."/>
            <person name="Yu Q."/>
            <person name="Li R."/>
            <person name="Liao H."/>
            <person name="Li X."/>
            <person name="Kong Y."/>
            <person name="Jiang Z."/>
            <person name="Chourrout D."/>
            <person name="Li R."/>
            <person name="Bao Z."/>
        </authorList>
    </citation>
    <scope>NUCLEOTIDE SEQUENCE [LARGE SCALE GENOMIC DNA]</scope>
    <source>
        <strain evidence="10 11">PY_sf001</strain>
    </source>
</reference>
<dbReference type="InterPro" id="IPR050331">
    <property type="entry name" value="Zinc_finger"/>
</dbReference>
<keyword evidence="5" id="KW-0862">Zinc</keyword>
<dbReference type="PANTHER" id="PTHR16515">
    <property type="entry name" value="PR DOMAIN ZINC FINGER PROTEIN"/>
    <property type="match status" value="1"/>
</dbReference>
<feature type="domain" description="C2H2-type" evidence="9">
    <location>
        <begin position="130"/>
        <end position="157"/>
    </location>
</feature>
<comment type="subcellular location">
    <subcellularLocation>
        <location evidence="1">Nucleus</location>
    </subcellularLocation>
</comment>
<proteinExistence type="predicted"/>
<keyword evidence="2" id="KW-0479">Metal-binding</keyword>
<feature type="domain" description="C2H2-type" evidence="9">
    <location>
        <begin position="72"/>
        <end position="99"/>
    </location>
</feature>
<dbReference type="PROSITE" id="PS50157">
    <property type="entry name" value="ZINC_FINGER_C2H2_2"/>
    <property type="match status" value="4"/>
</dbReference>
<sequence>MNGEATTGNLDPEAIKKEVKEDDQSMNGEASTSSVATRSSVWTRSSVEKSMITATATPSNKDKYTVQVVTKFMCRFCARQFDTPVEMQNHIATHSRGKSTSHSCYVCGKTYSTPSKLQRHVRVHSGERPYACNICGRRFTRSDHVKQHLKVHMPQKQRNVCRLCDMKFLRRQTLHSHLQQSHGVSTVFTCHRCGEAFDLITQLHTHKESHLSLYPPTTEVTENGVIIKKEPSIPEDDENPVTGLAKFSLGPQPQVPEDFSGKRDTVPQNNVHRIAAKDEKANGLPADFQLSEDIAMESIIKDAISNAVQNEMELSSYGGGDSEKKEVESFGENNASEANNGDGYNEYQSTTTFTDDMNMFILPSDLKKIKQEPKDADEIEVPVDAAGNGTSSDLSKECQTMDDDDDESDEGEKSKNNGSKINDKNEEKSVSKTNEQEISNSKVQNNDSTTPKLQEVVVGPRSSTGVKKMKFKVIGPASYKAAMQQKLRAKLKSYVPISTINAVSSSPGITTGVTENSSNVTKLVNSTRTAWGSTLTTLPAGPSTVNKVPAGTQVKKMMRCEHCCIWFEDYAMSLLHNSLHSADESDPFTCRKCLKKLGNRLEFTAHLVWHLEPTMDG</sequence>
<dbReference type="InterPro" id="IPR036236">
    <property type="entry name" value="Znf_C2H2_sf"/>
</dbReference>
<dbReference type="AlphaFoldDB" id="A0A210PQW5"/>
<comment type="caution">
    <text evidence="10">The sequence shown here is derived from an EMBL/GenBank/DDBJ whole genome shotgun (WGS) entry which is preliminary data.</text>
</comment>
<feature type="compositionally biased region" description="Basic and acidic residues" evidence="8">
    <location>
        <begin position="411"/>
        <end position="430"/>
    </location>
</feature>
<evidence type="ECO:0000256" key="6">
    <source>
        <dbReference type="ARBA" id="ARBA00023242"/>
    </source>
</evidence>
<dbReference type="GO" id="GO:0010468">
    <property type="term" value="P:regulation of gene expression"/>
    <property type="evidence" value="ECO:0007669"/>
    <property type="project" value="TreeGrafter"/>
</dbReference>
<dbReference type="PANTHER" id="PTHR16515:SF49">
    <property type="entry name" value="GASTRULA ZINC FINGER PROTEIN XLCGF49.1-LIKE-RELATED"/>
    <property type="match status" value="1"/>
</dbReference>
<evidence type="ECO:0000256" key="4">
    <source>
        <dbReference type="ARBA" id="ARBA00022771"/>
    </source>
</evidence>
<dbReference type="SMART" id="SM00355">
    <property type="entry name" value="ZnF_C2H2"/>
    <property type="match status" value="7"/>
</dbReference>
<dbReference type="InterPro" id="IPR013087">
    <property type="entry name" value="Znf_C2H2_type"/>
</dbReference>
<organism evidence="10 11">
    <name type="scientific">Mizuhopecten yessoensis</name>
    <name type="common">Japanese scallop</name>
    <name type="synonym">Patinopecten yessoensis</name>
    <dbReference type="NCBI Taxonomy" id="6573"/>
    <lineage>
        <taxon>Eukaryota</taxon>
        <taxon>Metazoa</taxon>
        <taxon>Spiralia</taxon>
        <taxon>Lophotrochozoa</taxon>
        <taxon>Mollusca</taxon>
        <taxon>Bivalvia</taxon>
        <taxon>Autobranchia</taxon>
        <taxon>Pteriomorphia</taxon>
        <taxon>Pectinida</taxon>
        <taxon>Pectinoidea</taxon>
        <taxon>Pectinidae</taxon>
        <taxon>Mizuhopecten</taxon>
    </lineage>
</organism>
<dbReference type="EMBL" id="NEDP02005553">
    <property type="protein sequence ID" value="OWF38868.1"/>
    <property type="molecule type" value="Genomic_DNA"/>
</dbReference>
<feature type="region of interest" description="Disordered" evidence="8">
    <location>
        <begin position="1"/>
        <end position="40"/>
    </location>
</feature>
<evidence type="ECO:0000313" key="10">
    <source>
        <dbReference type="EMBL" id="OWF38868.1"/>
    </source>
</evidence>
<evidence type="ECO:0000313" key="11">
    <source>
        <dbReference type="Proteomes" id="UP000242188"/>
    </source>
</evidence>
<feature type="compositionally biased region" description="Acidic residues" evidence="8">
    <location>
        <begin position="400"/>
        <end position="410"/>
    </location>
</feature>
<name>A0A210PQW5_MIZYE</name>
<keyword evidence="11" id="KW-1185">Reference proteome</keyword>
<dbReference type="GO" id="GO:0008270">
    <property type="term" value="F:zinc ion binding"/>
    <property type="evidence" value="ECO:0007669"/>
    <property type="project" value="UniProtKB-KW"/>
</dbReference>
<feature type="region of interest" description="Disordered" evidence="8">
    <location>
        <begin position="314"/>
        <end position="350"/>
    </location>
</feature>
<feature type="domain" description="C2H2-type" evidence="9">
    <location>
        <begin position="102"/>
        <end position="129"/>
    </location>
</feature>
<accession>A0A210PQW5</accession>
<evidence type="ECO:0000256" key="1">
    <source>
        <dbReference type="ARBA" id="ARBA00004123"/>
    </source>
</evidence>
<feature type="compositionally biased region" description="Basic and acidic residues" evidence="8">
    <location>
        <begin position="13"/>
        <end position="23"/>
    </location>
</feature>
<dbReference type="PROSITE" id="PS00028">
    <property type="entry name" value="ZINC_FINGER_C2H2_1"/>
    <property type="match status" value="6"/>
</dbReference>
<dbReference type="Gene3D" id="3.30.160.60">
    <property type="entry name" value="Classic Zinc Finger"/>
    <property type="match status" value="3"/>
</dbReference>
<evidence type="ECO:0000256" key="2">
    <source>
        <dbReference type="ARBA" id="ARBA00022723"/>
    </source>
</evidence>
<gene>
    <name evidence="10" type="ORF">KP79_PYT23664</name>
</gene>
<feature type="domain" description="C2H2-type" evidence="9">
    <location>
        <begin position="188"/>
        <end position="215"/>
    </location>
</feature>
<dbReference type="OrthoDB" id="8922241at2759"/>
<dbReference type="Proteomes" id="UP000242188">
    <property type="component" value="Unassembled WGS sequence"/>
</dbReference>
<evidence type="ECO:0000256" key="7">
    <source>
        <dbReference type="PROSITE-ProRule" id="PRU00042"/>
    </source>
</evidence>